<protein>
    <submittedName>
        <fullName evidence="1">Uncharacterized protein</fullName>
    </submittedName>
</protein>
<sequence length="233" mass="28061">MKETLDQIYDEIAKRLYIPMIFYIPRRIWNQFDKEKWEDKIFDNVFDKVVIVKPDGSDILLEDAPSYFHLLIKKERLDKSTFKLLNLQPDLEEKQFNFLLNKYCLQLDFFRRVSKWMVENIQQDVKEINNEILMSFELQQTTFEEHWQYIQENFVDAPKIKEIKADSILSTKDFESFQDLMKPTGILSRTIDVEVKNEKVVLKPKRSKKEKKILVTEEEATDFLLKTVFNMKL</sequence>
<accession>A0A917LJH1</accession>
<evidence type="ECO:0000313" key="1">
    <source>
        <dbReference type="EMBL" id="GGG32268.1"/>
    </source>
</evidence>
<dbReference type="RefSeq" id="WP_188460626.1">
    <property type="nucleotide sequence ID" value="NZ_BMFQ01000001.1"/>
</dbReference>
<evidence type="ECO:0000313" key="2">
    <source>
        <dbReference type="Proteomes" id="UP000625976"/>
    </source>
</evidence>
<proteinExistence type="predicted"/>
<dbReference type="Proteomes" id="UP000625976">
    <property type="component" value="Unassembled WGS sequence"/>
</dbReference>
<name>A0A917LJH1_9FLAO</name>
<reference evidence="1" key="1">
    <citation type="journal article" date="2014" name="Int. J. Syst. Evol. Microbiol.">
        <title>Complete genome sequence of Corynebacterium casei LMG S-19264T (=DSM 44701T), isolated from a smear-ripened cheese.</title>
        <authorList>
            <consortium name="US DOE Joint Genome Institute (JGI-PGF)"/>
            <person name="Walter F."/>
            <person name="Albersmeier A."/>
            <person name="Kalinowski J."/>
            <person name="Ruckert C."/>
        </authorList>
    </citation>
    <scope>NUCLEOTIDE SEQUENCE</scope>
    <source>
        <strain evidence="1">CGMCC 1.12751</strain>
    </source>
</reference>
<organism evidence="1 2">
    <name type="scientific">Bizionia arctica</name>
    <dbReference type="NCBI Taxonomy" id="1495645"/>
    <lineage>
        <taxon>Bacteria</taxon>
        <taxon>Pseudomonadati</taxon>
        <taxon>Bacteroidota</taxon>
        <taxon>Flavobacteriia</taxon>
        <taxon>Flavobacteriales</taxon>
        <taxon>Flavobacteriaceae</taxon>
        <taxon>Bizionia</taxon>
    </lineage>
</organism>
<reference evidence="1" key="2">
    <citation type="submission" date="2020-09" db="EMBL/GenBank/DDBJ databases">
        <authorList>
            <person name="Sun Q."/>
            <person name="Zhou Y."/>
        </authorList>
    </citation>
    <scope>NUCLEOTIDE SEQUENCE</scope>
    <source>
        <strain evidence="1">CGMCC 1.12751</strain>
    </source>
</reference>
<comment type="caution">
    <text evidence="1">The sequence shown here is derived from an EMBL/GenBank/DDBJ whole genome shotgun (WGS) entry which is preliminary data.</text>
</comment>
<keyword evidence="2" id="KW-1185">Reference proteome</keyword>
<dbReference type="EMBL" id="BMFQ01000001">
    <property type="protein sequence ID" value="GGG32268.1"/>
    <property type="molecule type" value="Genomic_DNA"/>
</dbReference>
<dbReference type="AlphaFoldDB" id="A0A917LJH1"/>
<gene>
    <name evidence="1" type="ORF">GCM10010976_00080</name>
</gene>